<organism evidence="1 2">
    <name type="scientific">Chryseobacterium kwangjuense</name>
    <dbReference type="NCBI Taxonomy" id="267125"/>
    <lineage>
        <taxon>Bacteria</taxon>
        <taxon>Pseudomonadati</taxon>
        <taxon>Bacteroidota</taxon>
        <taxon>Flavobacteriia</taxon>
        <taxon>Flavobacteriales</taxon>
        <taxon>Weeksellaceae</taxon>
        <taxon>Chryseobacterium group</taxon>
        <taxon>Chryseobacterium</taxon>
    </lineage>
</organism>
<reference evidence="1 2" key="1">
    <citation type="submission" date="2024-12" db="EMBL/GenBank/DDBJ databases">
        <title>Draft genome sequence of Chryseobacterium kwangjuense AG447.</title>
        <authorList>
            <person name="Cheptsov V.S."/>
            <person name="Belov A."/>
            <person name="Zavarzina A.G."/>
        </authorList>
    </citation>
    <scope>NUCLEOTIDE SEQUENCE [LARGE SCALE GENOMIC DNA]</scope>
    <source>
        <strain evidence="1 2">AG447</strain>
    </source>
</reference>
<dbReference type="EMBL" id="JBJXVJ010000003">
    <property type="protein sequence ID" value="MFN1218239.1"/>
    <property type="molecule type" value="Genomic_DNA"/>
</dbReference>
<protein>
    <submittedName>
        <fullName evidence="1">Energy transducer TonB</fullName>
    </submittedName>
</protein>
<comment type="caution">
    <text evidence="1">The sequence shown here is derived from an EMBL/GenBank/DDBJ whole genome shotgun (WGS) entry which is preliminary data.</text>
</comment>
<keyword evidence="2" id="KW-1185">Reference proteome</keyword>
<dbReference type="Proteomes" id="UP001634154">
    <property type="component" value="Unassembled WGS sequence"/>
</dbReference>
<evidence type="ECO:0000313" key="1">
    <source>
        <dbReference type="EMBL" id="MFN1218239.1"/>
    </source>
</evidence>
<dbReference type="SUPFAM" id="SSF74653">
    <property type="entry name" value="TolA/TonB C-terminal domain"/>
    <property type="match status" value="1"/>
</dbReference>
<dbReference type="Gene3D" id="3.30.1150.10">
    <property type="match status" value="1"/>
</dbReference>
<name>A0ABW9K4I6_9FLAO</name>
<evidence type="ECO:0000313" key="2">
    <source>
        <dbReference type="Proteomes" id="UP001634154"/>
    </source>
</evidence>
<gene>
    <name evidence="1" type="ORF">ACKW6Q_14805</name>
</gene>
<dbReference type="RefSeq" id="WP_409357268.1">
    <property type="nucleotide sequence ID" value="NZ_JBJXVJ010000003.1"/>
</dbReference>
<sequence>MKKYLFFILIFQAVFIAAQKDSTVVPGPKPAPFAETTFTKVAEFPGGHKAFVAEILRNFRTSPLVKAEIMSAEAVATFMVDTDGNMVDIKIESYKHKLVKDEFLRALKMIKTQWIPAEQDGKKVRNFMRQPLVFSLE</sequence>
<accession>A0ABW9K4I6</accession>
<proteinExistence type="predicted"/>